<keyword evidence="3" id="KW-1185">Reference proteome</keyword>
<comment type="caution">
    <text evidence="2">The sequence shown here is derived from an EMBL/GenBank/DDBJ whole genome shotgun (WGS) entry which is preliminary data.</text>
</comment>
<proteinExistence type="predicted"/>
<dbReference type="EMBL" id="CAICTM010000295">
    <property type="protein sequence ID" value="CAB9507183.1"/>
    <property type="molecule type" value="Genomic_DNA"/>
</dbReference>
<evidence type="ECO:0000313" key="2">
    <source>
        <dbReference type="EMBL" id="CAB9507183.1"/>
    </source>
</evidence>
<feature type="signal peptide" evidence="1">
    <location>
        <begin position="1"/>
        <end position="23"/>
    </location>
</feature>
<accession>A0A9N8DQB6</accession>
<reference evidence="2" key="1">
    <citation type="submission" date="2020-06" db="EMBL/GenBank/DDBJ databases">
        <authorList>
            <consortium name="Plant Systems Biology data submission"/>
        </authorList>
    </citation>
    <scope>NUCLEOTIDE SEQUENCE</scope>
    <source>
        <strain evidence="2">D6</strain>
    </source>
</reference>
<protein>
    <recommendedName>
        <fullName evidence="4">Secreted protein</fullName>
    </recommendedName>
</protein>
<gene>
    <name evidence="2" type="ORF">SEMRO_296_G110611.1</name>
</gene>
<dbReference type="AlphaFoldDB" id="A0A9N8DQB6"/>
<evidence type="ECO:0008006" key="4">
    <source>
        <dbReference type="Google" id="ProtNLM"/>
    </source>
</evidence>
<organism evidence="2 3">
    <name type="scientific">Seminavis robusta</name>
    <dbReference type="NCBI Taxonomy" id="568900"/>
    <lineage>
        <taxon>Eukaryota</taxon>
        <taxon>Sar</taxon>
        <taxon>Stramenopiles</taxon>
        <taxon>Ochrophyta</taxon>
        <taxon>Bacillariophyta</taxon>
        <taxon>Bacillariophyceae</taxon>
        <taxon>Bacillariophycidae</taxon>
        <taxon>Naviculales</taxon>
        <taxon>Naviculaceae</taxon>
        <taxon>Seminavis</taxon>
    </lineage>
</organism>
<keyword evidence="1" id="KW-0732">Signal</keyword>
<dbReference type="Proteomes" id="UP001153069">
    <property type="component" value="Unassembled WGS sequence"/>
</dbReference>
<sequence length="169" mass="18628">MVVCILWLAVRLLPAFRVGPSFAAFSNHAIWLNPSRRSATSVVKQAFQSVHRLNSSRWMWEATSSASHLLVPLLHGRPMGSRTVSMLTCSPERIESFGNCKSGFVAAYLLLLLLTHLASFHAAHLMSLAEVVFLRNHFPKPALSCGNHDTFSSSAGLIDRSLASRRSKV</sequence>
<feature type="chain" id="PRO_5040104941" description="Secreted protein" evidence="1">
    <location>
        <begin position="24"/>
        <end position="169"/>
    </location>
</feature>
<evidence type="ECO:0000313" key="3">
    <source>
        <dbReference type="Proteomes" id="UP001153069"/>
    </source>
</evidence>
<name>A0A9N8DQB6_9STRA</name>
<evidence type="ECO:0000256" key="1">
    <source>
        <dbReference type="SAM" id="SignalP"/>
    </source>
</evidence>